<dbReference type="AlphaFoldDB" id="A0A6L3YD35"/>
<gene>
    <name evidence="1" type="ORF">F9L08_19730</name>
</gene>
<reference evidence="1 2" key="1">
    <citation type="submission" date="2019-09" db="EMBL/GenBank/DDBJ databases">
        <title>Taxonomic organization of the family Brucellaceae based on a phylogenomic approach.</title>
        <authorList>
            <person name="Leclercq S."/>
            <person name="Cloeckaert A."/>
            <person name="Zygmunt M.S."/>
        </authorList>
    </citation>
    <scope>NUCLEOTIDE SEQUENCE [LARGE SCALE GENOMIC DNA]</scope>
    <source>
        <strain evidence="1 2">WS1830</strain>
    </source>
</reference>
<comment type="caution">
    <text evidence="1">The sequence shown here is derived from an EMBL/GenBank/DDBJ whole genome shotgun (WGS) entry which is preliminary data.</text>
</comment>
<evidence type="ECO:0000313" key="1">
    <source>
        <dbReference type="EMBL" id="KAB2681135.1"/>
    </source>
</evidence>
<accession>A0A6L3YD35</accession>
<sequence>MIAPSDKTVVLNYIRAKYPNIRIGEIAFNIAIDADTLDRYGIEVEQTELIIDELVKGGILIQCEAPALMYYLITEEGHRLIYANPF</sequence>
<proteinExistence type="predicted"/>
<dbReference type="EMBL" id="WBVX01000024">
    <property type="protein sequence ID" value="KAB2681135.1"/>
    <property type="molecule type" value="Genomic_DNA"/>
</dbReference>
<name>A0A6L3YD35_9HYPH</name>
<dbReference type="RefSeq" id="WP_151610533.1">
    <property type="nucleotide sequence ID" value="NZ_WBVX01000024.1"/>
</dbReference>
<organism evidence="1 2">
    <name type="scientific">Brucella tritici</name>
    <dbReference type="NCBI Taxonomy" id="94626"/>
    <lineage>
        <taxon>Bacteria</taxon>
        <taxon>Pseudomonadati</taxon>
        <taxon>Pseudomonadota</taxon>
        <taxon>Alphaproteobacteria</taxon>
        <taxon>Hyphomicrobiales</taxon>
        <taxon>Brucellaceae</taxon>
        <taxon>Brucella/Ochrobactrum group</taxon>
        <taxon>Brucella</taxon>
    </lineage>
</organism>
<evidence type="ECO:0000313" key="2">
    <source>
        <dbReference type="Proteomes" id="UP000481643"/>
    </source>
</evidence>
<dbReference type="Proteomes" id="UP000481643">
    <property type="component" value="Unassembled WGS sequence"/>
</dbReference>
<protein>
    <submittedName>
        <fullName evidence="1">Uncharacterized protein</fullName>
    </submittedName>
</protein>